<dbReference type="EMBL" id="JABSNO010000004">
    <property type="protein sequence ID" value="NRS91681.1"/>
    <property type="molecule type" value="Genomic_DNA"/>
</dbReference>
<comment type="caution">
    <text evidence="1">The sequence shown here is derived from an EMBL/GenBank/DDBJ whole genome shotgun (WGS) entry which is preliminary data.</text>
</comment>
<dbReference type="Pfam" id="PF19765">
    <property type="entry name" value="DUF6252"/>
    <property type="match status" value="1"/>
</dbReference>
<gene>
    <name evidence="1" type="ORF">HNQ03_000748</name>
</gene>
<dbReference type="RefSeq" id="WP_173778304.1">
    <property type="nucleotide sequence ID" value="NZ_JABSNO010000004.1"/>
</dbReference>
<dbReference type="InterPro" id="IPR046219">
    <property type="entry name" value="DUF6252"/>
</dbReference>
<dbReference type="AlphaFoldDB" id="A0A8J8K7P7"/>
<proteinExistence type="predicted"/>
<dbReference type="Proteomes" id="UP000610746">
    <property type="component" value="Unassembled WGS sequence"/>
</dbReference>
<keyword evidence="2" id="KW-1185">Reference proteome</keyword>
<protein>
    <submittedName>
        <fullName evidence="1">Uncharacterized protein</fullName>
    </submittedName>
</protein>
<accession>A0A8J8K7P7</accession>
<sequence length="185" mass="20346">MKNLITLIFCAFLTLNCSRNSGTDDTGQQDQLPAATQIGANTAGCLVNGKVLLPRGQKIQSGPVLASQYQFLNGGFHFGLNIQDNSNNILKSVGIGSDNLNFEVGKTYVLEENLNNNTQIKAYAHYVNYDIGYYKTSNNVLGEIKITNLNTNNNIISGTFWYDAVNANGEKVEIREGRFDVHYAP</sequence>
<name>A0A8J8K7P7_9FLAO</name>
<reference evidence="1" key="1">
    <citation type="submission" date="2020-05" db="EMBL/GenBank/DDBJ databases">
        <title>Genomic Encyclopedia of Type Strains, Phase IV (KMG-V): Genome sequencing to study the core and pangenomes of soil and plant-associated prokaryotes.</title>
        <authorList>
            <person name="Whitman W."/>
        </authorList>
    </citation>
    <scope>NUCLEOTIDE SEQUENCE</scope>
    <source>
        <strain evidence="1">16F</strain>
    </source>
</reference>
<evidence type="ECO:0000313" key="2">
    <source>
        <dbReference type="Proteomes" id="UP000610746"/>
    </source>
</evidence>
<organism evidence="1 2">
    <name type="scientific">Frigoriflavimonas asaccharolytica</name>
    <dbReference type="NCBI Taxonomy" id="2735899"/>
    <lineage>
        <taxon>Bacteria</taxon>
        <taxon>Pseudomonadati</taxon>
        <taxon>Bacteroidota</taxon>
        <taxon>Flavobacteriia</taxon>
        <taxon>Flavobacteriales</taxon>
        <taxon>Weeksellaceae</taxon>
        <taxon>Frigoriflavimonas</taxon>
    </lineage>
</organism>
<evidence type="ECO:0000313" key="1">
    <source>
        <dbReference type="EMBL" id="NRS91681.1"/>
    </source>
</evidence>